<dbReference type="RefSeq" id="WP_188826084.1">
    <property type="nucleotide sequence ID" value="NZ_BMHH01000026.1"/>
</dbReference>
<dbReference type="AlphaFoldDB" id="A0A916SNK6"/>
<evidence type="ECO:0000313" key="2">
    <source>
        <dbReference type="EMBL" id="GGB09030.1"/>
    </source>
</evidence>
<dbReference type="Proteomes" id="UP000646478">
    <property type="component" value="Unassembled WGS sequence"/>
</dbReference>
<organism evidence="2 3">
    <name type="scientific">Brucella endophytica</name>
    <dbReference type="NCBI Taxonomy" id="1963359"/>
    <lineage>
        <taxon>Bacteria</taxon>
        <taxon>Pseudomonadati</taxon>
        <taxon>Pseudomonadota</taxon>
        <taxon>Alphaproteobacteria</taxon>
        <taxon>Hyphomicrobiales</taxon>
        <taxon>Brucellaceae</taxon>
        <taxon>Brucella/Ochrobactrum group</taxon>
        <taxon>Brucella</taxon>
    </lineage>
</organism>
<keyword evidence="1" id="KW-0732">Signal</keyword>
<feature type="signal peptide" evidence="1">
    <location>
        <begin position="1"/>
        <end position="21"/>
    </location>
</feature>
<protein>
    <submittedName>
        <fullName evidence="2">Uncharacterized protein</fullName>
    </submittedName>
</protein>
<comment type="caution">
    <text evidence="2">The sequence shown here is derived from an EMBL/GenBank/DDBJ whole genome shotgun (WGS) entry which is preliminary data.</text>
</comment>
<name>A0A916SNK6_9HYPH</name>
<reference evidence="2" key="1">
    <citation type="journal article" date="2014" name="Int. J. Syst. Evol. Microbiol.">
        <title>Complete genome sequence of Corynebacterium casei LMG S-19264T (=DSM 44701T), isolated from a smear-ripened cheese.</title>
        <authorList>
            <consortium name="US DOE Joint Genome Institute (JGI-PGF)"/>
            <person name="Walter F."/>
            <person name="Albersmeier A."/>
            <person name="Kalinowski J."/>
            <person name="Ruckert C."/>
        </authorList>
    </citation>
    <scope>NUCLEOTIDE SEQUENCE</scope>
    <source>
        <strain evidence="2">CGMCC 1.15082</strain>
    </source>
</reference>
<evidence type="ECO:0000256" key="1">
    <source>
        <dbReference type="SAM" id="SignalP"/>
    </source>
</evidence>
<gene>
    <name evidence="2" type="ORF">GCM10011491_41230</name>
</gene>
<reference evidence="2" key="2">
    <citation type="submission" date="2020-09" db="EMBL/GenBank/DDBJ databases">
        <authorList>
            <person name="Sun Q."/>
            <person name="Zhou Y."/>
        </authorList>
    </citation>
    <scope>NUCLEOTIDE SEQUENCE</scope>
    <source>
        <strain evidence="2">CGMCC 1.15082</strain>
    </source>
</reference>
<accession>A0A916SNK6</accession>
<proteinExistence type="predicted"/>
<feature type="chain" id="PRO_5036698313" evidence="1">
    <location>
        <begin position="22"/>
        <end position="91"/>
    </location>
</feature>
<dbReference type="EMBL" id="BMHH01000026">
    <property type="protein sequence ID" value="GGB09030.1"/>
    <property type="molecule type" value="Genomic_DNA"/>
</dbReference>
<keyword evidence="3" id="KW-1185">Reference proteome</keyword>
<evidence type="ECO:0000313" key="3">
    <source>
        <dbReference type="Proteomes" id="UP000646478"/>
    </source>
</evidence>
<sequence>MKSLIPLLFSAVFLTAAPAAAQDNCGATGDGCQPPEYQKLLEIAATAFPDWPEVGYRTYAALCYEAKGQLRKQCFANPKKAAKSLKLPPEE</sequence>